<dbReference type="EMBL" id="CP042276">
    <property type="protein sequence ID" value="QDY97699.1"/>
    <property type="molecule type" value="Genomic_DNA"/>
</dbReference>
<dbReference type="Gene3D" id="3.40.50.2300">
    <property type="match status" value="2"/>
</dbReference>
<dbReference type="AlphaFoldDB" id="A0AAP9E9W6"/>
<sequence length="301" mass="32359">MARTLPDTTNPFLGWLTTEVKKLAEADGLHLEIADAGASPVKQMEQIENFIAMGVKVIDIMPVDPNNVQDIIQRAQSQGIKIFVQGTDTQAYDVMQNIDQHDAGKQAAEMSIDWITKTFSTDGTVDGIPKGADAPMVIVIPATDTIDAKNRSQGMIDAINAWGHATVVISPTEARSTAQGSSVMETLMLQNPDADAVLTYNADTAMGVNEFIMGRSQTEKLLFGVFSGDWSPPVQETINMSLNNEAVFRGTIRIVGPELDGAAADLPVATLKIMKGLVEGKTPYGKWVKDVIAKTGPEQKG</sequence>
<dbReference type="GO" id="GO:0030313">
    <property type="term" value="C:cell envelope"/>
    <property type="evidence" value="ECO:0007669"/>
    <property type="project" value="UniProtKB-SubCell"/>
</dbReference>
<protein>
    <submittedName>
        <fullName evidence="5">Sugar ABC transporter substrate-binding protein</fullName>
    </submittedName>
</protein>
<evidence type="ECO:0000313" key="5">
    <source>
        <dbReference type="EMBL" id="QDY97699.1"/>
    </source>
</evidence>
<dbReference type="InterPro" id="IPR025997">
    <property type="entry name" value="SBP_2_dom"/>
</dbReference>
<name>A0AAP9E9W6_AGRTU</name>
<dbReference type="RefSeq" id="WP_099086469.1">
    <property type="nucleotide sequence ID" value="NZ_CP042276.1"/>
</dbReference>
<proteinExistence type="inferred from homology"/>
<accession>A0AAP9E9W6</accession>
<dbReference type="GO" id="GO:0030246">
    <property type="term" value="F:carbohydrate binding"/>
    <property type="evidence" value="ECO:0007669"/>
    <property type="project" value="UniProtKB-ARBA"/>
</dbReference>
<dbReference type="Proteomes" id="UP000222296">
    <property type="component" value="Plasmid pAt"/>
</dbReference>
<evidence type="ECO:0000256" key="3">
    <source>
        <dbReference type="ARBA" id="ARBA00022729"/>
    </source>
</evidence>
<evidence type="ECO:0000259" key="4">
    <source>
        <dbReference type="Pfam" id="PF13407"/>
    </source>
</evidence>
<comment type="similarity">
    <text evidence="2">Belongs to the bacterial solute-binding protein 2 family.</text>
</comment>
<feature type="domain" description="Periplasmic binding protein" evidence="4">
    <location>
        <begin position="5"/>
        <end position="237"/>
    </location>
</feature>
<dbReference type="PANTHER" id="PTHR46847:SF1">
    <property type="entry name" value="D-ALLOSE-BINDING PERIPLASMIC PROTEIN-RELATED"/>
    <property type="match status" value="1"/>
</dbReference>
<dbReference type="Pfam" id="PF13407">
    <property type="entry name" value="Peripla_BP_4"/>
    <property type="match status" value="1"/>
</dbReference>
<reference evidence="5 6" key="1">
    <citation type="journal article" date="2017" name="Genome Announc.">
        <title>Draft Genome Sequence of Agrobacterium tumefaciens Biovar 1 Strain 186, Isolated from Walnut.</title>
        <authorList>
            <person name="Poret-Peterson A.T."/>
            <person name="Bhatnagar S."/>
            <person name="McClean A.E."/>
            <person name="Kluepfel D.A."/>
        </authorList>
    </citation>
    <scope>NUCLEOTIDE SEQUENCE [LARGE SCALE GENOMIC DNA]</scope>
    <source>
        <strain evidence="5 6">186</strain>
    </source>
</reference>
<comment type="subcellular location">
    <subcellularLocation>
        <location evidence="1">Cell envelope</location>
    </subcellularLocation>
</comment>
<evidence type="ECO:0000313" key="6">
    <source>
        <dbReference type="Proteomes" id="UP000222296"/>
    </source>
</evidence>
<dbReference type="CDD" id="cd01536">
    <property type="entry name" value="PBP1_ABC_sugar_binding-like"/>
    <property type="match status" value="1"/>
</dbReference>
<dbReference type="InterPro" id="IPR028082">
    <property type="entry name" value="Peripla_BP_I"/>
</dbReference>
<dbReference type="PANTHER" id="PTHR46847">
    <property type="entry name" value="D-ALLOSE-BINDING PERIPLASMIC PROTEIN-RELATED"/>
    <property type="match status" value="1"/>
</dbReference>
<dbReference type="SUPFAM" id="SSF53822">
    <property type="entry name" value="Periplasmic binding protein-like I"/>
    <property type="match status" value="1"/>
</dbReference>
<geneLocation type="plasmid" evidence="6">
    <name>pat</name>
</geneLocation>
<gene>
    <name evidence="5" type="ORF">CG010_026500</name>
</gene>
<organism evidence="5 6">
    <name type="scientific">Agrobacterium tumefaciens</name>
    <dbReference type="NCBI Taxonomy" id="358"/>
    <lineage>
        <taxon>Bacteria</taxon>
        <taxon>Pseudomonadati</taxon>
        <taxon>Pseudomonadota</taxon>
        <taxon>Alphaproteobacteria</taxon>
        <taxon>Hyphomicrobiales</taxon>
        <taxon>Rhizobiaceae</taxon>
        <taxon>Rhizobium/Agrobacterium group</taxon>
        <taxon>Agrobacterium</taxon>
        <taxon>Agrobacterium tumefaciens complex</taxon>
    </lineage>
</organism>
<keyword evidence="5" id="KW-0614">Plasmid</keyword>
<evidence type="ECO:0000256" key="2">
    <source>
        <dbReference type="ARBA" id="ARBA00007639"/>
    </source>
</evidence>
<evidence type="ECO:0000256" key="1">
    <source>
        <dbReference type="ARBA" id="ARBA00004196"/>
    </source>
</evidence>
<keyword evidence="3" id="KW-0732">Signal</keyword>